<evidence type="ECO:0000256" key="1">
    <source>
        <dbReference type="ARBA" id="ARBA00010537"/>
    </source>
</evidence>
<dbReference type="GeneTree" id="ENSGT00390000006922"/>
<dbReference type="GO" id="GO:0006412">
    <property type="term" value="P:translation"/>
    <property type="evidence" value="ECO:0007669"/>
    <property type="project" value="InterPro"/>
</dbReference>
<dbReference type="SMART" id="SM00649">
    <property type="entry name" value="RL11"/>
    <property type="match status" value="1"/>
</dbReference>
<evidence type="ECO:0000313" key="7">
    <source>
        <dbReference type="Ensembl" id="ENSGMOP00000054068.1"/>
    </source>
</evidence>
<feature type="domain" description="Large ribosomal subunit protein uL11 C-terminal" evidence="5">
    <location>
        <begin position="74"/>
        <end position="125"/>
    </location>
</feature>
<evidence type="ECO:0000259" key="5">
    <source>
        <dbReference type="Pfam" id="PF00298"/>
    </source>
</evidence>
<dbReference type="Pfam" id="PF00298">
    <property type="entry name" value="Ribosomal_L11"/>
    <property type="match status" value="1"/>
</dbReference>
<proteinExistence type="inferred from homology"/>
<feature type="domain" description="Large ribosomal subunit protein uL11 N-terminal" evidence="6">
    <location>
        <begin position="13"/>
        <end position="69"/>
    </location>
</feature>
<accession>A0A8C5FQM2</accession>
<dbReference type="GO" id="GO:0003735">
    <property type="term" value="F:structural constituent of ribosome"/>
    <property type="evidence" value="ECO:0007669"/>
    <property type="project" value="InterPro"/>
</dbReference>
<dbReference type="SUPFAM" id="SSF54747">
    <property type="entry name" value="Ribosomal L11/L12e N-terminal domain"/>
    <property type="match status" value="1"/>
</dbReference>
<dbReference type="GO" id="GO:0070180">
    <property type="term" value="F:large ribosomal subunit rRNA binding"/>
    <property type="evidence" value="ECO:0007669"/>
    <property type="project" value="TreeGrafter"/>
</dbReference>
<dbReference type="InterPro" id="IPR036769">
    <property type="entry name" value="Ribosomal_uL11_C_sf"/>
</dbReference>
<evidence type="ECO:0000256" key="2">
    <source>
        <dbReference type="ARBA" id="ARBA00022980"/>
    </source>
</evidence>
<keyword evidence="2 4" id="KW-0689">Ribosomal protein</keyword>
<dbReference type="InterPro" id="IPR000911">
    <property type="entry name" value="Ribosomal_uL11"/>
</dbReference>
<evidence type="ECO:0000313" key="8">
    <source>
        <dbReference type="Proteomes" id="UP000694546"/>
    </source>
</evidence>
<comment type="similarity">
    <text evidence="1 4">Belongs to the universal ribosomal protein uL11 family.</text>
</comment>
<name>A0A8C5FQM2_GADMO</name>
<reference evidence="7" key="1">
    <citation type="submission" date="2025-08" db="UniProtKB">
        <authorList>
            <consortium name="Ensembl"/>
        </authorList>
    </citation>
    <scope>IDENTIFICATION</scope>
</reference>
<dbReference type="PANTHER" id="PTHR11661:SF2">
    <property type="entry name" value="LARGE RIBOSOMAL SUBUNIT PROTEIN UL11"/>
    <property type="match status" value="1"/>
</dbReference>
<dbReference type="GO" id="GO:0022625">
    <property type="term" value="C:cytosolic large ribosomal subunit"/>
    <property type="evidence" value="ECO:0007669"/>
    <property type="project" value="TreeGrafter"/>
</dbReference>
<dbReference type="InterPro" id="IPR020783">
    <property type="entry name" value="Ribosomal_uL11_C"/>
</dbReference>
<sequence length="194" mass="21035">MPPKFDPSEIKVVYMRCTGGEVGATSALAPKIGPLGLSPKKVGDDIAKATGDWKGLRITVKLTIQNRQAVVEVVPSASALIIKALKEPPRDRKKVKNIKHSGSVTFDEIVGIARVMRHRSIARELSGKFYETNCTGEIHYTTICTLCRLASRHSACLLVTVYSPVEAEIDPALGSRATQYSGNPCAERSETISQ</sequence>
<dbReference type="KEGG" id="gmh:115558666"/>
<evidence type="ECO:0000256" key="4">
    <source>
        <dbReference type="RuleBase" id="RU003978"/>
    </source>
</evidence>
<organism evidence="7 8">
    <name type="scientific">Gadus morhua</name>
    <name type="common">Atlantic cod</name>
    <dbReference type="NCBI Taxonomy" id="8049"/>
    <lineage>
        <taxon>Eukaryota</taxon>
        <taxon>Metazoa</taxon>
        <taxon>Chordata</taxon>
        <taxon>Craniata</taxon>
        <taxon>Vertebrata</taxon>
        <taxon>Euteleostomi</taxon>
        <taxon>Actinopterygii</taxon>
        <taxon>Neopterygii</taxon>
        <taxon>Teleostei</taxon>
        <taxon>Neoteleostei</taxon>
        <taxon>Acanthomorphata</taxon>
        <taxon>Zeiogadaria</taxon>
        <taxon>Gadariae</taxon>
        <taxon>Gadiformes</taxon>
        <taxon>Gadoidei</taxon>
        <taxon>Gadidae</taxon>
        <taxon>Gadus</taxon>
    </lineage>
</organism>
<dbReference type="InterPro" id="IPR036796">
    <property type="entry name" value="Ribosomal_uL11_N_sf"/>
</dbReference>
<dbReference type="Gene3D" id="3.30.1550.10">
    <property type="entry name" value="Ribosomal protein L11/L12, N-terminal domain"/>
    <property type="match status" value="1"/>
</dbReference>
<keyword evidence="8" id="KW-1185">Reference proteome</keyword>
<reference evidence="7" key="2">
    <citation type="submission" date="2025-09" db="UniProtKB">
        <authorList>
            <consortium name="Ensembl"/>
        </authorList>
    </citation>
    <scope>IDENTIFICATION</scope>
</reference>
<evidence type="ECO:0000256" key="3">
    <source>
        <dbReference type="ARBA" id="ARBA00023274"/>
    </source>
</evidence>
<protein>
    <recommendedName>
        <fullName evidence="9">60S ribosomal protein L12</fullName>
    </recommendedName>
</protein>
<dbReference type="Proteomes" id="UP000694546">
    <property type="component" value="Chromosome 14"/>
</dbReference>
<dbReference type="Pfam" id="PF03946">
    <property type="entry name" value="Ribosomal_L11_N"/>
    <property type="match status" value="1"/>
</dbReference>
<evidence type="ECO:0000259" key="6">
    <source>
        <dbReference type="Pfam" id="PF03946"/>
    </source>
</evidence>
<dbReference type="InterPro" id="IPR020784">
    <property type="entry name" value="Ribosomal_uL11_N"/>
</dbReference>
<dbReference type="CTD" id="6136"/>
<dbReference type="PANTHER" id="PTHR11661">
    <property type="entry name" value="60S RIBOSOMAL PROTEIN L12"/>
    <property type="match status" value="1"/>
</dbReference>
<dbReference type="Ensembl" id="ENSGMOT00000050884.1">
    <property type="protein sequence ID" value="ENSGMOP00000054068.1"/>
    <property type="gene ID" value="ENSGMOG00000006378.2"/>
</dbReference>
<dbReference type="SUPFAM" id="SSF46906">
    <property type="entry name" value="Ribosomal protein L11, C-terminal domain"/>
    <property type="match status" value="1"/>
</dbReference>
<evidence type="ECO:0008006" key="9">
    <source>
        <dbReference type="Google" id="ProtNLM"/>
    </source>
</evidence>
<keyword evidence="3 4" id="KW-0687">Ribonucleoprotein</keyword>
<dbReference type="AlphaFoldDB" id="A0A8C5FQM2"/>